<evidence type="ECO:0000313" key="2">
    <source>
        <dbReference type="Proteomes" id="UP001497516"/>
    </source>
</evidence>
<evidence type="ECO:0000313" key="1">
    <source>
        <dbReference type="EMBL" id="CAL1374790.1"/>
    </source>
</evidence>
<name>A0AAV2DMR3_9ROSI</name>
<accession>A0AAV2DMR3</accession>
<organism evidence="1 2">
    <name type="scientific">Linum trigynum</name>
    <dbReference type="NCBI Taxonomy" id="586398"/>
    <lineage>
        <taxon>Eukaryota</taxon>
        <taxon>Viridiplantae</taxon>
        <taxon>Streptophyta</taxon>
        <taxon>Embryophyta</taxon>
        <taxon>Tracheophyta</taxon>
        <taxon>Spermatophyta</taxon>
        <taxon>Magnoliopsida</taxon>
        <taxon>eudicotyledons</taxon>
        <taxon>Gunneridae</taxon>
        <taxon>Pentapetalae</taxon>
        <taxon>rosids</taxon>
        <taxon>fabids</taxon>
        <taxon>Malpighiales</taxon>
        <taxon>Linaceae</taxon>
        <taxon>Linum</taxon>
    </lineage>
</organism>
<reference evidence="1 2" key="1">
    <citation type="submission" date="2024-04" db="EMBL/GenBank/DDBJ databases">
        <authorList>
            <person name="Fracassetti M."/>
        </authorList>
    </citation>
    <scope>NUCLEOTIDE SEQUENCE [LARGE SCALE GENOMIC DNA]</scope>
</reference>
<dbReference type="Proteomes" id="UP001497516">
    <property type="component" value="Chromosome 3"/>
</dbReference>
<dbReference type="AlphaFoldDB" id="A0AAV2DMR3"/>
<proteinExistence type="predicted"/>
<protein>
    <submittedName>
        <fullName evidence="1">Uncharacterized protein</fullName>
    </submittedName>
</protein>
<sequence length="142" mass="15120">MGLAAHCCHFFILFKETSEWCCRWELVGYRRELDGCRVSAGAGRGRRQAVAGEWLGGLAMGEMDGGRVKIGTGAVGTRGWVGASRWARASGDDEMATDDADGDAAEHIWVSGFASLSLLAGGRRLLLAARVSTLAFSINSKP</sequence>
<keyword evidence="2" id="KW-1185">Reference proteome</keyword>
<gene>
    <name evidence="1" type="ORF">LTRI10_LOCUS16632</name>
</gene>
<dbReference type="EMBL" id="OZ034816">
    <property type="protein sequence ID" value="CAL1374790.1"/>
    <property type="molecule type" value="Genomic_DNA"/>
</dbReference>